<feature type="region of interest" description="Disordered" evidence="1">
    <location>
        <begin position="190"/>
        <end position="212"/>
    </location>
</feature>
<dbReference type="Proteomes" id="UP000663828">
    <property type="component" value="Unassembled WGS sequence"/>
</dbReference>
<evidence type="ECO:0000256" key="1">
    <source>
        <dbReference type="SAM" id="MobiDB-lite"/>
    </source>
</evidence>
<evidence type="ECO:0000313" key="2">
    <source>
        <dbReference type="EMBL" id="CAF1264628.1"/>
    </source>
</evidence>
<evidence type="ECO:0000313" key="3">
    <source>
        <dbReference type="Proteomes" id="UP000663828"/>
    </source>
</evidence>
<accession>A0A815B261</accession>
<feature type="region of interest" description="Disordered" evidence="1">
    <location>
        <begin position="97"/>
        <end position="119"/>
    </location>
</feature>
<keyword evidence="3" id="KW-1185">Reference proteome</keyword>
<comment type="caution">
    <text evidence="2">The sequence shown here is derived from an EMBL/GenBank/DDBJ whole genome shotgun (WGS) entry which is preliminary data.</text>
</comment>
<proteinExistence type="predicted"/>
<dbReference type="EMBL" id="CAJNOR010002221">
    <property type="protein sequence ID" value="CAF1264628.1"/>
    <property type="molecule type" value="Genomic_DNA"/>
</dbReference>
<organism evidence="2 3">
    <name type="scientific">Adineta ricciae</name>
    <name type="common">Rotifer</name>
    <dbReference type="NCBI Taxonomy" id="249248"/>
    <lineage>
        <taxon>Eukaryota</taxon>
        <taxon>Metazoa</taxon>
        <taxon>Spiralia</taxon>
        <taxon>Gnathifera</taxon>
        <taxon>Rotifera</taxon>
        <taxon>Eurotatoria</taxon>
        <taxon>Bdelloidea</taxon>
        <taxon>Adinetida</taxon>
        <taxon>Adinetidae</taxon>
        <taxon>Adineta</taxon>
    </lineage>
</organism>
<protein>
    <submittedName>
        <fullName evidence="2">Uncharacterized protein</fullName>
    </submittedName>
</protein>
<sequence>MTSVNQVNDSSSTHHNADVKCEQMFSGDQSSEHQEKLQEHFQYVMYTLDSMNKKWQSLSSEISADAILDLINPIYEYSLKLDEIERRANTLQQQFKDLGNSQTANRSKDNQNASLENDVERLKRDIEELQMKLDKISDDIQNQTSTESSVSSDYDLPKEKYPVRLFVNNSKDASVLSQLVIGRSNSSSLSLTKDEAAPVESQNQTSTENVIDEDDDDEDRMVVYLGSDAELQINHEVRFSNNIVRWLRGPFKAMVQGLLKTVDLFAKGTHISEYILDAVRKGLAKQGQNSAVQKTTGHSIKPTFAEITSDWKLEGKNEDEGYSSSSLWIRNPQGKRILIKIQELPLCAVNEWLAYVLGKVLGLPVNEVQIAVYENQLATLHSDAEEEGEKTVTFKDLPKKKRDLLLKQPIMEEMDIFDHIIQNVDRNQQNILLTVPKTVDVENDDEQIKAKIHLIDHASSFGMGKVSGVSTMAAKFHSNHLSIVKFDPVQKSKQFEKYLRDLPVEDRPLISKTLERFANITDEQLDSWITEIQELLSPGQYNRIYSALRRQRDVVKRCLSQWGAQVDSNKAEEKVADKK</sequence>
<reference evidence="2" key="1">
    <citation type="submission" date="2021-02" db="EMBL/GenBank/DDBJ databases">
        <authorList>
            <person name="Nowell W R."/>
        </authorList>
    </citation>
    <scope>NUCLEOTIDE SEQUENCE</scope>
</reference>
<feature type="compositionally biased region" description="Polar residues" evidence="1">
    <location>
        <begin position="97"/>
        <end position="115"/>
    </location>
</feature>
<gene>
    <name evidence="2" type="ORF">XAT740_LOCUS26965</name>
</gene>
<name>A0A815B261_ADIRI</name>
<dbReference type="AlphaFoldDB" id="A0A815B261"/>
<feature type="compositionally biased region" description="Polar residues" evidence="1">
    <location>
        <begin position="200"/>
        <end position="209"/>
    </location>
</feature>